<evidence type="ECO:0000313" key="1">
    <source>
        <dbReference type="EMBL" id="EOA52605.1"/>
    </source>
</evidence>
<evidence type="ECO:0000313" key="2">
    <source>
        <dbReference type="Proteomes" id="UP000017831"/>
    </source>
</evidence>
<keyword evidence="2" id="KW-1185">Reference proteome</keyword>
<accession>U6R8D1</accession>
<comment type="caution">
    <text evidence="1">The sequence shown here is derived from an EMBL/GenBank/DDBJ whole genome shotgun (WGS) entry which is preliminary data.</text>
</comment>
<dbReference type="EMBL" id="AQHY01000039">
    <property type="protein sequence ID" value="EOA52605.1"/>
    <property type="molecule type" value="Genomic_DNA"/>
</dbReference>
<dbReference type="PATRIC" id="fig|1121098.3.peg.3301"/>
<dbReference type="Proteomes" id="UP000017831">
    <property type="component" value="Unassembled WGS sequence"/>
</dbReference>
<proteinExistence type="predicted"/>
<sequence>MSPYVNTTKIVYKNNEGNVQKFTLWIPMEITYYWGTLKAVAKCDVESTKANQ</sequence>
<gene>
    <name evidence="1" type="ORF">HMPREF1534_03252</name>
</gene>
<dbReference type="AlphaFoldDB" id="U6R8D1"/>
<protein>
    <submittedName>
        <fullName evidence="1">Uncharacterized protein</fullName>
    </submittedName>
</protein>
<name>U6R8D1_9BACT</name>
<reference evidence="1 2" key="1">
    <citation type="submission" date="2013-04" db="EMBL/GenBank/DDBJ databases">
        <title>The Genome Sequence of Bacteroides massiliensis DSM 17679.</title>
        <authorList>
            <consortium name="The Broad Institute Genomics Platform"/>
            <person name="Earl A."/>
            <person name="Ward D."/>
            <person name="Feldgarden M."/>
            <person name="Gevers D."/>
            <person name="Martens E."/>
            <person name="Fenner L."/>
            <person name="Roux V."/>
            <person name="Mallet M.N."/>
            <person name="Raoult D."/>
            <person name="Walker B."/>
            <person name="Young S."/>
            <person name="Zeng Q."/>
            <person name="Gargeya S."/>
            <person name="Fitzgerald M."/>
            <person name="Haas B."/>
            <person name="Abouelleil A."/>
            <person name="Allen A.W."/>
            <person name="Alvarado L."/>
            <person name="Arachchi H.M."/>
            <person name="Berlin A.M."/>
            <person name="Chapman S.B."/>
            <person name="Gainer-Dewar J."/>
            <person name="Goldberg J."/>
            <person name="Griggs A."/>
            <person name="Gujja S."/>
            <person name="Hansen M."/>
            <person name="Howarth C."/>
            <person name="Imamovic A."/>
            <person name="Ireland A."/>
            <person name="Larimer J."/>
            <person name="McCowan C."/>
            <person name="Murphy C."/>
            <person name="Pearson M."/>
            <person name="Poon T.W."/>
            <person name="Priest M."/>
            <person name="Roberts A."/>
            <person name="Saif S."/>
            <person name="Shea T."/>
            <person name="Sisk P."/>
            <person name="Sykes S."/>
            <person name="Wortman J."/>
            <person name="Nusbaum C."/>
            <person name="Birren B."/>
        </authorList>
    </citation>
    <scope>NUCLEOTIDE SEQUENCE [LARGE SCALE GENOMIC DNA]</scope>
    <source>
        <strain evidence="2">B84634 / Timone 84634 / DSM 17679 / JCM 13223</strain>
    </source>
</reference>
<dbReference type="HOGENOM" id="CLU_3076797_0_0_10"/>
<organism evidence="1 2">
    <name type="scientific">Phocaeicola massiliensis B84634 = Timone 84634 = DSM 17679 = JCM 13223</name>
    <dbReference type="NCBI Taxonomy" id="1121098"/>
    <lineage>
        <taxon>Bacteria</taxon>
        <taxon>Pseudomonadati</taxon>
        <taxon>Bacteroidota</taxon>
        <taxon>Bacteroidia</taxon>
        <taxon>Bacteroidales</taxon>
        <taxon>Bacteroidaceae</taxon>
        <taxon>Phocaeicola</taxon>
    </lineage>
</organism>